<gene>
    <name evidence="2" type="ORF">C7C46_18345</name>
</gene>
<sequence length="116" mass="12173">MSAMRVIHEMRPVGKLATGAEEWACPSCGRRVALAGPPRPGLTVLEPGDESVVHVGLSEPATAVTNPGEPYGLGPIEEIPRPPGLPMLPLDTADTAARDRAWLAEIGIDWDGDEAA</sequence>
<proteinExistence type="predicted"/>
<protein>
    <submittedName>
        <fullName evidence="2">Uncharacterized protein</fullName>
    </submittedName>
</protein>
<comment type="caution">
    <text evidence="2">The sequence shown here is derived from an EMBL/GenBank/DDBJ whole genome shotgun (WGS) entry which is preliminary data.</text>
</comment>
<evidence type="ECO:0000313" key="2">
    <source>
        <dbReference type="EMBL" id="PYC77596.1"/>
    </source>
</evidence>
<name>A0A2V4N7X5_9ACTN</name>
<dbReference type="EMBL" id="PYBW01000058">
    <property type="protein sequence ID" value="PYC77596.1"/>
    <property type="molecule type" value="Genomic_DNA"/>
</dbReference>
<dbReference type="Proteomes" id="UP000248039">
    <property type="component" value="Unassembled WGS sequence"/>
</dbReference>
<dbReference type="AlphaFoldDB" id="A0A2V4N7X5"/>
<reference evidence="2 3" key="1">
    <citation type="submission" date="2018-03" db="EMBL/GenBank/DDBJ databases">
        <title>Bioinformatic expansion and discovery of thiopeptide antibiotics.</title>
        <authorList>
            <person name="Schwalen C.J."/>
            <person name="Hudson G.A."/>
            <person name="Mitchell D.A."/>
        </authorList>
    </citation>
    <scope>NUCLEOTIDE SEQUENCE [LARGE SCALE GENOMIC DNA]</scope>
    <source>
        <strain evidence="2 3">ATCC 21389</strain>
    </source>
</reference>
<dbReference type="OrthoDB" id="3694481at2"/>
<accession>A0A2V4N7X5</accession>
<evidence type="ECO:0000313" key="3">
    <source>
        <dbReference type="Proteomes" id="UP000248039"/>
    </source>
</evidence>
<evidence type="ECO:0000256" key="1">
    <source>
        <dbReference type="SAM" id="MobiDB-lite"/>
    </source>
</evidence>
<keyword evidence="3" id="KW-1185">Reference proteome</keyword>
<organism evidence="2 3">
    <name type="scientific">Streptomyces tateyamensis</name>
    <dbReference type="NCBI Taxonomy" id="565073"/>
    <lineage>
        <taxon>Bacteria</taxon>
        <taxon>Bacillati</taxon>
        <taxon>Actinomycetota</taxon>
        <taxon>Actinomycetes</taxon>
        <taxon>Kitasatosporales</taxon>
        <taxon>Streptomycetaceae</taxon>
        <taxon>Streptomyces</taxon>
    </lineage>
</organism>
<feature type="region of interest" description="Disordered" evidence="1">
    <location>
        <begin position="61"/>
        <end position="88"/>
    </location>
</feature>
<dbReference type="RefSeq" id="WP_110670941.1">
    <property type="nucleotide sequence ID" value="NZ_PYBW01000058.1"/>
</dbReference>